<dbReference type="SUPFAM" id="SSF56935">
    <property type="entry name" value="Porins"/>
    <property type="match status" value="1"/>
</dbReference>
<dbReference type="GeneID" id="82891490"/>
<dbReference type="InterPro" id="IPR008969">
    <property type="entry name" value="CarboxyPept-like_regulatory"/>
</dbReference>
<evidence type="ECO:0000313" key="6">
    <source>
        <dbReference type="EMBL" id="UWN56434.1"/>
    </source>
</evidence>
<organism evidence="6 7">
    <name type="scientific">Alistipes ihumii AP11</name>
    <dbReference type="NCBI Taxonomy" id="1211813"/>
    <lineage>
        <taxon>Bacteria</taxon>
        <taxon>Pseudomonadati</taxon>
        <taxon>Bacteroidota</taxon>
        <taxon>Bacteroidia</taxon>
        <taxon>Bacteroidales</taxon>
        <taxon>Rikenellaceae</taxon>
        <taxon>Alistipes</taxon>
    </lineage>
</organism>
<feature type="signal peptide" evidence="4">
    <location>
        <begin position="1"/>
        <end position="20"/>
    </location>
</feature>
<evidence type="ECO:0000256" key="2">
    <source>
        <dbReference type="ARBA" id="ARBA00023136"/>
    </source>
</evidence>
<keyword evidence="7" id="KW-1185">Reference proteome</keyword>
<dbReference type="Pfam" id="PF13620">
    <property type="entry name" value="CarboxypepD_reg"/>
    <property type="match status" value="1"/>
</dbReference>
<proteinExistence type="predicted"/>
<dbReference type="Proteomes" id="UP001059295">
    <property type="component" value="Chromosome"/>
</dbReference>
<dbReference type="InterPro" id="IPR037066">
    <property type="entry name" value="Plug_dom_sf"/>
</dbReference>
<dbReference type="PANTHER" id="PTHR40980">
    <property type="entry name" value="PLUG DOMAIN-CONTAINING PROTEIN"/>
    <property type="match status" value="1"/>
</dbReference>
<dbReference type="EMBL" id="CP102294">
    <property type="protein sequence ID" value="UWN56434.1"/>
    <property type="molecule type" value="Genomic_DNA"/>
</dbReference>
<evidence type="ECO:0000256" key="1">
    <source>
        <dbReference type="ARBA" id="ARBA00004442"/>
    </source>
</evidence>
<feature type="domain" description="Outer membrane protein beta-barrel" evidence="5">
    <location>
        <begin position="382"/>
        <end position="779"/>
    </location>
</feature>
<feature type="chain" id="PRO_5046800755" evidence="4">
    <location>
        <begin position="21"/>
        <end position="804"/>
    </location>
</feature>
<dbReference type="RefSeq" id="WP_019246243.1">
    <property type="nucleotide sequence ID" value="NZ_CAPH01000013.1"/>
</dbReference>
<dbReference type="InterPro" id="IPR036942">
    <property type="entry name" value="Beta-barrel_TonB_sf"/>
</dbReference>
<gene>
    <name evidence="6" type="ORF">NQ491_07110</name>
</gene>
<comment type="subcellular location">
    <subcellularLocation>
        <location evidence="1">Cell outer membrane</location>
    </subcellularLocation>
</comment>
<dbReference type="InterPro" id="IPR041700">
    <property type="entry name" value="OMP_b-brl_3"/>
</dbReference>
<dbReference type="PANTHER" id="PTHR40980:SF4">
    <property type="entry name" value="TONB-DEPENDENT RECEPTOR-LIKE BETA-BARREL DOMAIN-CONTAINING PROTEIN"/>
    <property type="match status" value="1"/>
</dbReference>
<dbReference type="Gene3D" id="2.60.40.1120">
    <property type="entry name" value="Carboxypeptidase-like, regulatory domain"/>
    <property type="match status" value="1"/>
</dbReference>
<dbReference type="Gene3D" id="2.170.130.10">
    <property type="entry name" value="TonB-dependent receptor, plug domain"/>
    <property type="match status" value="1"/>
</dbReference>
<evidence type="ECO:0000256" key="3">
    <source>
        <dbReference type="ARBA" id="ARBA00023237"/>
    </source>
</evidence>
<reference evidence="6" key="1">
    <citation type="journal article" date="2022" name="Cell">
        <title>Design, construction, and in vivo augmentation of a complex gut microbiome.</title>
        <authorList>
            <person name="Cheng A.G."/>
            <person name="Ho P.Y."/>
            <person name="Aranda-Diaz A."/>
            <person name="Jain S."/>
            <person name="Yu F.B."/>
            <person name="Meng X."/>
            <person name="Wang M."/>
            <person name="Iakiviak M."/>
            <person name="Nagashima K."/>
            <person name="Zhao A."/>
            <person name="Murugkar P."/>
            <person name="Patil A."/>
            <person name="Atabakhsh K."/>
            <person name="Weakley A."/>
            <person name="Yan J."/>
            <person name="Brumbaugh A.R."/>
            <person name="Higginbottom S."/>
            <person name="Dimas A."/>
            <person name="Shiver A.L."/>
            <person name="Deutschbauer A."/>
            <person name="Neff N."/>
            <person name="Sonnenburg J.L."/>
            <person name="Huang K.C."/>
            <person name="Fischbach M.A."/>
        </authorList>
    </citation>
    <scope>NUCLEOTIDE SEQUENCE</scope>
    <source>
        <strain evidence="6">AP11</strain>
    </source>
</reference>
<keyword evidence="4" id="KW-0732">Signal</keyword>
<keyword evidence="6" id="KW-0675">Receptor</keyword>
<keyword evidence="2" id="KW-0472">Membrane</keyword>
<protein>
    <submittedName>
        <fullName evidence="6">TonB-dependent receptor</fullName>
    </submittedName>
</protein>
<name>A0ABY5UYE5_9BACT</name>
<dbReference type="SUPFAM" id="SSF49464">
    <property type="entry name" value="Carboxypeptidase regulatory domain-like"/>
    <property type="match status" value="1"/>
</dbReference>
<dbReference type="Pfam" id="PF14905">
    <property type="entry name" value="OMP_b-brl_3"/>
    <property type="match status" value="1"/>
</dbReference>
<evidence type="ECO:0000313" key="7">
    <source>
        <dbReference type="Proteomes" id="UP001059295"/>
    </source>
</evidence>
<evidence type="ECO:0000259" key="5">
    <source>
        <dbReference type="Pfam" id="PF14905"/>
    </source>
</evidence>
<accession>A0ABY5UYE5</accession>
<sequence>MMKLLILLAVAVAGVPAAHGQNSLPAVRGRVTDASTGANVDFADVVIVDTSNRTVARTIVSGGEFRIDEVENGDFLLKIMLLGYRPYTSDTIAFRSGRPIDMGTVSLVPEENRLEGIAVTGSRGRIVYKLDRQRISGSASLSAAGGTAADILGSTPSVRVDADGEVSFRGSTGFLVYVDGKPAVQEGTRAMEQIPASTVADIEIITTPSARYKTDGDAGIINIVTKRQTGEGLSGAVGMAGSTLGAWNGDVLLAYRKGPHRWYVGGTGAEIRGKSDFGQQKTTIVDDYTTTSDADGTRHSNNASYIGRFGWEYGSRRHRLSLEFQGGDTKNARGGDMGYYEHRMQGTNVINDAFYDSHDRYSNEKQLAQLLADYSFRLNERGDRISITGRLRYDWYALEYTESNMFDTTGARYEGTRGYEKEHHWDFDGSAVYEMNYREQGKLEIGYQYTSYSEHGDYNITYWDRAAQDFQWQDDLYAPFFYRRQIHSLYAMLNDRIGPVAFDAGLRADNTLDELAISVAGADRDISRLELFPSLHASYEAPHGNTFSVGYSYRTNRPGIWQLEPYITYEDYYTKQIGNPDIRPEYIHSVEAGYRKSTGKGGSIAVTGFFRSRTGVIDRIRVAYEPGVTLDSLINAGCDRSGGVELDARVKVARWWNMTVNGSFFGYKFVSRYEGCEDASNTSYALGLINQFTLGPATRVQFDANAVGPTVLTQGREKAYCYFDLALRQQFCKNRISAALVVHDIFRTARYENRRTTPSLVSSTRIRPKYPNVVLSLSYSFNAAGDKEHTGRVSSGARFDGREF</sequence>
<dbReference type="Gene3D" id="2.40.170.20">
    <property type="entry name" value="TonB-dependent receptor, beta-barrel domain"/>
    <property type="match status" value="1"/>
</dbReference>
<evidence type="ECO:0000256" key="4">
    <source>
        <dbReference type="SAM" id="SignalP"/>
    </source>
</evidence>
<keyword evidence="3" id="KW-0998">Cell outer membrane</keyword>